<comment type="subcellular location">
    <subcellularLocation>
        <location evidence="1 12">Endoplasmic reticulum</location>
    </subcellularLocation>
</comment>
<evidence type="ECO:0000256" key="1">
    <source>
        <dbReference type="ARBA" id="ARBA00004240"/>
    </source>
</evidence>
<evidence type="ECO:0000313" key="15">
    <source>
        <dbReference type="Proteomes" id="UP000294933"/>
    </source>
</evidence>
<keyword evidence="15" id="KW-1185">Reference proteome</keyword>
<evidence type="ECO:0000256" key="11">
    <source>
        <dbReference type="ARBA" id="ARBA00048184"/>
    </source>
</evidence>
<evidence type="ECO:0000256" key="2">
    <source>
        <dbReference type="ARBA" id="ARBA00006962"/>
    </source>
</evidence>
<dbReference type="GO" id="GO:0005783">
    <property type="term" value="C:endoplasmic reticulum"/>
    <property type="evidence" value="ECO:0007669"/>
    <property type="project" value="UniProtKB-SubCell"/>
</dbReference>
<evidence type="ECO:0000256" key="5">
    <source>
        <dbReference type="ARBA" id="ARBA00017468"/>
    </source>
</evidence>
<dbReference type="GO" id="GO:0004577">
    <property type="term" value="F:N-acetylglucosaminyldiphosphodolichol N-acetylglucosaminyltransferase activity"/>
    <property type="evidence" value="ECO:0007669"/>
    <property type="project" value="UniProtKB-EC"/>
</dbReference>
<evidence type="ECO:0000256" key="6">
    <source>
        <dbReference type="ARBA" id="ARBA00022676"/>
    </source>
</evidence>
<evidence type="ECO:0000313" key="14">
    <source>
        <dbReference type="EMBL" id="TDL27398.1"/>
    </source>
</evidence>
<sequence length="176" mass="19076">MRAFVTVGSTQFDCLVQASLSVAVLTALRGRGYLSLVVQCGKFARAGETDGGLDKWTMEKGGMSIEMWRYKPTLAADYDNADLIISHAGSGTILDVLRLGKPLIVLPNPTLADNHQEELAAALDHLGHLKSTTISNLANCIDSFQPSSLKPFPLQDPKKFSDIIDEEMGFIPIANK</sequence>
<dbReference type="Gene3D" id="3.40.50.2000">
    <property type="entry name" value="Glycogen Phosphorylase B"/>
    <property type="match status" value="1"/>
</dbReference>
<evidence type="ECO:0000256" key="8">
    <source>
        <dbReference type="ARBA" id="ARBA00022824"/>
    </source>
</evidence>
<evidence type="ECO:0000256" key="12">
    <source>
        <dbReference type="RuleBase" id="RU362128"/>
    </source>
</evidence>
<proteinExistence type="inferred from homology"/>
<evidence type="ECO:0000256" key="9">
    <source>
        <dbReference type="ARBA" id="ARBA00024804"/>
    </source>
</evidence>
<keyword evidence="6 12" id="KW-0328">Glycosyltransferase</keyword>
<dbReference type="SUPFAM" id="SSF53756">
    <property type="entry name" value="UDP-Glycosyltransferase/glycogen phosphorylase"/>
    <property type="match status" value="1"/>
</dbReference>
<dbReference type="STRING" id="50990.A0A4Y7QJJ4"/>
<dbReference type="EMBL" id="ML170159">
    <property type="protein sequence ID" value="TDL27398.1"/>
    <property type="molecule type" value="Genomic_DNA"/>
</dbReference>
<evidence type="ECO:0000256" key="7">
    <source>
        <dbReference type="ARBA" id="ARBA00022679"/>
    </source>
</evidence>
<protein>
    <recommendedName>
        <fullName evidence="5 12">UDP-N-acetylglucosamine transferase subunit ALG13</fullName>
        <ecNumber evidence="4 12">2.4.1.141</ecNumber>
    </recommendedName>
    <alternativeName>
        <fullName evidence="10 12">Asparagine-linked glycosylation protein 13</fullName>
    </alternativeName>
</protein>
<dbReference type="InterPro" id="IPR039042">
    <property type="entry name" value="Alg13-like"/>
</dbReference>
<reference evidence="14 15" key="1">
    <citation type="submission" date="2018-06" db="EMBL/GenBank/DDBJ databases">
        <title>A transcriptomic atlas of mushroom development highlights an independent origin of complex multicellularity.</title>
        <authorList>
            <consortium name="DOE Joint Genome Institute"/>
            <person name="Krizsan K."/>
            <person name="Almasi E."/>
            <person name="Merenyi Z."/>
            <person name="Sahu N."/>
            <person name="Viragh M."/>
            <person name="Koszo T."/>
            <person name="Mondo S."/>
            <person name="Kiss B."/>
            <person name="Balint B."/>
            <person name="Kues U."/>
            <person name="Barry K."/>
            <person name="Hegedus J.C."/>
            <person name="Henrissat B."/>
            <person name="Johnson J."/>
            <person name="Lipzen A."/>
            <person name="Ohm R."/>
            <person name="Nagy I."/>
            <person name="Pangilinan J."/>
            <person name="Yan J."/>
            <person name="Xiong Y."/>
            <person name="Grigoriev I.V."/>
            <person name="Hibbett D.S."/>
            <person name="Nagy L.G."/>
        </authorList>
    </citation>
    <scope>NUCLEOTIDE SEQUENCE [LARGE SCALE GENOMIC DNA]</scope>
    <source>
        <strain evidence="14 15">SZMC22713</strain>
    </source>
</reference>
<evidence type="ECO:0000256" key="3">
    <source>
        <dbReference type="ARBA" id="ARBA00011198"/>
    </source>
</evidence>
<evidence type="ECO:0000256" key="10">
    <source>
        <dbReference type="ARBA" id="ARBA00032061"/>
    </source>
</evidence>
<dbReference type="EC" id="2.4.1.141" evidence="4 12"/>
<gene>
    <name evidence="12" type="primary">ALG13</name>
    <name evidence="14" type="ORF">BD410DRAFT_713746</name>
</gene>
<evidence type="ECO:0000259" key="13">
    <source>
        <dbReference type="Pfam" id="PF04101"/>
    </source>
</evidence>
<comment type="similarity">
    <text evidence="2 12">Belongs to the glycosyltransferase 28 family.</text>
</comment>
<dbReference type="Pfam" id="PF04101">
    <property type="entry name" value="Glyco_tran_28_C"/>
    <property type="match status" value="1"/>
</dbReference>
<comment type="catalytic activity">
    <reaction evidence="11">
        <text>an N-acetyl-alpha-D-glucosaminyl-diphospho-di-trans,poly-cis-dolichol + UDP-N-acetyl-alpha-D-glucosamine = an N,N'-diacetylchitobiosyl-diphospho-di-trans,poly-cis-dolichol + UDP + H(+)</text>
        <dbReference type="Rhea" id="RHEA:23380"/>
        <dbReference type="Rhea" id="RHEA-COMP:19507"/>
        <dbReference type="Rhea" id="RHEA-COMP:19510"/>
        <dbReference type="ChEBI" id="CHEBI:15378"/>
        <dbReference type="ChEBI" id="CHEBI:57269"/>
        <dbReference type="ChEBI" id="CHEBI:57705"/>
        <dbReference type="ChEBI" id="CHEBI:58223"/>
        <dbReference type="ChEBI" id="CHEBI:58427"/>
        <dbReference type="EC" id="2.4.1.141"/>
    </reaction>
</comment>
<name>A0A4Y7QJJ4_9AGAM</name>
<comment type="function">
    <text evidence="9 12">Involved in protein N-glycosylation. Essential for the second step of the dolichol-linked oligosaccharide pathway.</text>
</comment>
<dbReference type="PANTHER" id="PTHR12867">
    <property type="entry name" value="GLYCOSYL TRANSFERASE-RELATED"/>
    <property type="match status" value="1"/>
</dbReference>
<organism evidence="14 15">
    <name type="scientific">Rickenella mellea</name>
    <dbReference type="NCBI Taxonomy" id="50990"/>
    <lineage>
        <taxon>Eukaryota</taxon>
        <taxon>Fungi</taxon>
        <taxon>Dikarya</taxon>
        <taxon>Basidiomycota</taxon>
        <taxon>Agaricomycotina</taxon>
        <taxon>Agaricomycetes</taxon>
        <taxon>Hymenochaetales</taxon>
        <taxon>Rickenellaceae</taxon>
        <taxon>Rickenella</taxon>
    </lineage>
</organism>
<dbReference type="VEuPathDB" id="FungiDB:BD410DRAFT_713746"/>
<accession>A0A4Y7QJJ4</accession>
<feature type="domain" description="Glycosyl transferase family 28 C-terminal" evidence="13">
    <location>
        <begin position="4"/>
        <end position="165"/>
    </location>
</feature>
<evidence type="ECO:0000256" key="4">
    <source>
        <dbReference type="ARBA" id="ARBA00012614"/>
    </source>
</evidence>
<dbReference type="AlphaFoldDB" id="A0A4Y7QJJ4"/>
<keyword evidence="8 12" id="KW-0256">Endoplasmic reticulum</keyword>
<dbReference type="Proteomes" id="UP000294933">
    <property type="component" value="Unassembled WGS sequence"/>
</dbReference>
<dbReference type="PANTHER" id="PTHR12867:SF6">
    <property type="entry name" value="N-ACETYLGLUCOSAMINYLDIPHOSPHODOLICHOL N-ACETYLGLUCOSAMINYLTRANSFERASE"/>
    <property type="match status" value="1"/>
</dbReference>
<comment type="subunit">
    <text evidence="3 12">Heterodimer with ALG14 to form a functional enzyme.</text>
</comment>
<dbReference type="OrthoDB" id="20273at2759"/>
<dbReference type="InterPro" id="IPR007235">
    <property type="entry name" value="Glyco_trans_28_C"/>
</dbReference>
<dbReference type="GO" id="GO:0006488">
    <property type="term" value="P:dolichol-linked oligosaccharide biosynthetic process"/>
    <property type="evidence" value="ECO:0007669"/>
    <property type="project" value="InterPro"/>
</dbReference>
<keyword evidence="7 12" id="KW-0808">Transferase</keyword>